<keyword evidence="3" id="KW-0378">Hydrolase</keyword>
<organism evidence="5 6">
    <name type="scientific">Candidatus Scalindua rubra</name>
    <dbReference type="NCBI Taxonomy" id="1872076"/>
    <lineage>
        <taxon>Bacteria</taxon>
        <taxon>Pseudomonadati</taxon>
        <taxon>Planctomycetota</taxon>
        <taxon>Candidatus Brocadiia</taxon>
        <taxon>Candidatus Brocadiales</taxon>
        <taxon>Candidatus Scalinduaceae</taxon>
        <taxon>Candidatus Scalindua</taxon>
    </lineage>
</organism>
<name>A0A1E3X639_9BACT</name>
<dbReference type="InterPro" id="IPR008201">
    <property type="entry name" value="HepT-like"/>
</dbReference>
<evidence type="ECO:0000256" key="1">
    <source>
        <dbReference type="ARBA" id="ARBA00022649"/>
    </source>
</evidence>
<dbReference type="EMBL" id="MAYW01000142">
    <property type="protein sequence ID" value="ODS31120.1"/>
    <property type="molecule type" value="Genomic_DNA"/>
</dbReference>
<dbReference type="AlphaFoldDB" id="A0A1E3X639"/>
<dbReference type="GO" id="GO:0110001">
    <property type="term" value="C:toxin-antitoxin complex"/>
    <property type="evidence" value="ECO:0007669"/>
    <property type="project" value="InterPro"/>
</dbReference>
<protein>
    <recommendedName>
        <fullName evidence="7">DUF86 domain-containing protein</fullName>
    </recommendedName>
</protein>
<accession>A0A1E3X639</accession>
<comment type="similarity">
    <text evidence="4">Belongs to the HepT RNase toxin family.</text>
</comment>
<dbReference type="InterPro" id="IPR052379">
    <property type="entry name" value="Type_VII_TA_RNase"/>
</dbReference>
<evidence type="ECO:0000313" key="5">
    <source>
        <dbReference type="EMBL" id="ODS31120.1"/>
    </source>
</evidence>
<dbReference type="Pfam" id="PF01934">
    <property type="entry name" value="HepT-like"/>
    <property type="match status" value="1"/>
</dbReference>
<dbReference type="InterPro" id="IPR037038">
    <property type="entry name" value="HepT-like_sf"/>
</dbReference>
<evidence type="ECO:0000256" key="2">
    <source>
        <dbReference type="ARBA" id="ARBA00022722"/>
    </source>
</evidence>
<dbReference type="GO" id="GO:0004540">
    <property type="term" value="F:RNA nuclease activity"/>
    <property type="evidence" value="ECO:0007669"/>
    <property type="project" value="InterPro"/>
</dbReference>
<evidence type="ECO:0000313" key="6">
    <source>
        <dbReference type="Proteomes" id="UP000094056"/>
    </source>
</evidence>
<evidence type="ECO:0000256" key="3">
    <source>
        <dbReference type="ARBA" id="ARBA00022801"/>
    </source>
</evidence>
<dbReference type="GO" id="GO:0016787">
    <property type="term" value="F:hydrolase activity"/>
    <property type="evidence" value="ECO:0007669"/>
    <property type="project" value="UniProtKB-KW"/>
</dbReference>
<dbReference type="Proteomes" id="UP000094056">
    <property type="component" value="Unassembled WGS sequence"/>
</dbReference>
<evidence type="ECO:0008006" key="7">
    <source>
        <dbReference type="Google" id="ProtNLM"/>
    </source>
</evidence>
<dbReference type="PANTHER" id="PTHR33397">
    <property type="entry name" value="UPF0331 PROTEIN YUTE"/>
    <property type="match status" value="1"/>
</dbReference>
<sequence>MKVDRDRVLAYITEIRASIDTLRNYAKLDRQAFLSSPITIRDTRYCFIIACQAAIDLCYHLNARLTKKAPTDYSNCFELLGESAHFNKEILKKMALMARLRNLLVHHYIKVDNERVYEKLKEIDCFEDFIKELETIIEN</sequence>
<proteinExistence type="inferred from homology"/>
<evidence type="ECO:0000256" key="4">
    <source>
        <dbReference type="ARBA" id="ARBA00024207"/>
    </source>
</evidence>
<reference evidence="5 6" key="1">
    <citation type="submission" date="2016-07" db="EMBL/GenBank/DDBJ databases">
        <title>Draft genome of Scalindua rubra, obtained from a brine-seawater interface in the Red Sea, sheds light on salt adaptation in anammox bacteria.</title>
        <authorList>
            <person name="Speth D.R."/>
            <person name="Lagkouvardos I."/>
            <person name="Wang Y."/>
            <person name="Qian P.-Y."/>
            <person name="Dutilh B.E."/>
            <person name="Jetten M.S."/>
        </authorList>
    </citation>
    <scope>NUCLEOTIDE SEQUENCE [LARGE SCALE GENOMIC DNA]</scope>
    <source>
        <strain evidence="5">BSI-1</strain>
    </source>
</reference>
<dbReference type="Gene3D" id="1.20.120.580">
    <property type="entry name" value="bsu32300-like"/>
    <property type="match status" value="1"/>
</dbReference>
<gene>
    <name evidence="5" type="ORF">SCARUB_03766</name>
</gene>
<keyword evidence="1" id="KW-1277">Toxin-antitoxin system</keyword>
<comment type="caution">
    <text evidence="5">The sequence shown here is derived from an EMBL/GenBank/DDBJ whole genome shotgun (WGS) entry which is preliminary data.</text>
</comment>
<keyword evidence="2" id="KW-0540">Nuclease</keyword>
<dbReference type="PANTHER" id="PTHR33397:SF5">
    <property type="entry name" value="RNASE YUTE-RELATED"/>
    <property type="match status" value="1"/>
</dbReference>
<dbReference type="NCBIfam" id="NF047751">
    <property type="entry name" value="HepT_toxin"/>
    <property type="match status" value="1"/>
</dbReference>